<keyword evidence="1" id="KW-0812">Transmembrane</keyword>
<feature type="transmembrane region" description="Helical" evidence="1">
    <location>
        <begin position="12"/>
        <end position="32"/>
    </location>
</feature>
<keyword evidence="1" id="KW-1133">Transmembrane helix</keyword>
<reference evidence="2" key="1">
    <citation type="submission" date="2014-05" db="EMBL/GenBank/DDBJ databases">
        <authorList>
            <person name="Chronopoulou M."/>
        </authorList>
    </citation>
    <scope>NUCLEOTIDE SEQUENCE</scope>
    <source>
        <tissue evidence="2">Whole organism</tissue>
    </source>
</reference>
<sequence length="75" mass="8751">VYLHNFIKVEYVTPINATINFVMYLSFGMFFLQVEVKKSEATSCIYRKLYFSLEKSDLAIKPETTNKMEISVKVT</sequence>
<dbReference type="EMBL" id="HACA01006600">
    <property type="protein sequence ID" value="CDW23961.1"/>
    <property type="molecule type" value="Transcribed_RNA"/>
</dbReference>
<feature type="non-terminal residue" evidence="2">
    <location>
        <position position="1"/>
    </location>
</feature>
<protein>
    <submittedName>
        <fullName evidence="2">Uncharacterized protein</fullName>
    </submittedName>
</protein>
<evidence type="ECO:0000256" key="1">
    <source>
        <dbReference type="SAM" id="Phobius"/>
    </source>
</evidence>
<accession>A0A0K2TET1</accession>
<keyword evidence="1" id="KW-0472">Membrane</keyword>
<proteinExistence type="predicted"/>
<organism evidence="2">
    <name type="scientific">Lepeophtheirus salmonis</name>
    <name type="common">Salmon louse</name>
    <name type="synonym">Caligus salmonis</name>
    <dbReference type="NCBI Taxonomy" id="72036"/>
    <lineage>
        <taxon>Eukaryota</taxon>
        <taxon>Metazoa</taxon>
        <taxon>Ecdysozoa</taxon>
        <taxon>Arthropoda</taxon>
        <taxon>Crustacea</taxon>
        <taxon>Multicrustacea</taxon>
        <taxon>Hexanauplia</taxon>
        <taxon>Copepoda</taxon>
        <taxon>Siphonostomatoida</taxon>
        <taxon>Caligidae</taxon>
        <taxon>Lepeophtheirus</taxon>
    </lineage>
</organism>
<dbReference type="AlphaFoldDB" id="A0A0K2TET1"/>
<evidence type="ECO:0000313" key="2">
    <source>
        <dbReference type="EMBL" id="CDW23961.1"/>
    </source>
</evidence>
<name>A0A0K2TET1_LEPSM</name>